<dbReference type="SMART" id="SM00360">
    <property type="entry name" value="RRM"/>
    <property type="match status" value="1"/>
</dbReference>
<dbReference type="InterPro" id="IPR010280">
    <property type="entry name" value="U5_MeTrfase_fam"/>
</dbReference>
<reference evidence="8 9" key="1">
    <citation type="journal article" date="2020" name="Microb. Genom.">
        <title>Genetic diversity of clinical and environmental Mucorales isolates obtained from an investigation of mucormycosis cases among solid organ transplant recipients.</title>
        <authorList>
            <person name="Nguyen M.H."/>
            <person name="Kaul D."/>
            <person name="Muto C."/>
            <person name="Cheng S.J."/>
            <person name="Richter R.A."/>
            <person name="Bruno V.M."/>
            <person name="Liu G."/>
            <person name="Beyhan S."/>
            <person name="Sundermann A.J."/>
            <person name="Mounaud S."/>
            <person name="Pasculle A.W."/>
            <person name="Nierman W.C."/>
            <person name="Driscoll E."/>
            <person name="Cumbie R."/>
            <person name="Clancy C.J."/>
            <person name="Dupont C.L."/>
        </authorList>
    </citation>
    <scope>NUCLEOTIDE SEQUENCE [LARGE SCALE GENOMIC DNA]</scope>
    <source>
        <strain evidence="8 9">GL24</strain>
    </source>
</reference>
<evidence type="ECO:0000256" key="2">
    <source>
        <dbReference type="ARBA" id="ARBA00022679"/>
    </source>
</evidence>
<dbReference type="SUPFAM" id="SSF53335">
    <property type="entry name" value="S-adenosyl-L-methionine-dependent methyltransferases"/>
    <property type="match status" value="1"/>
</dbReference>
<protein>
    <recommendedName>
        <fullName evidence="7">RRM domain-containing protein</fullName>
    </recommendedName>
</protein>
<dbReference type="PROSITE" id="PS01230">
    <property type="entry name" value="TRMA_1"/>
    <property type="match status" value="1"/>
</dbReference>
<feature type="region of interest" description="Disordered" evidence="6">
    <location>
        <begin position="129"/>
        <end position="163"/>
    </location>
</feature>
<comment type="similarity">
    <text evidence="4">Belongs to the class I-like SAM-binding methyltransferase superfamily. RNA M5U methyltransferase family.</text>
</comment>
<dbReference type="PROSITE" id="PS51687">
    <property type="entry name" value="SAM_MT_RNA_M5U"/>
    <property type="match status" value="1"/>
</dbReference>
<keyword evidence="3 4" id="KW-0949">S-adenosyl-L-methionine</keyword>
<evidence type="ECO:0000313" key="8">
    <source>
        <dbReference type="EMBL" id="KAG1570732.1"/>
    </source>
</evidence>
<comment type="caution">
    <text evidence="8">The sequence shown here is derived from an EMBL/GenBank/DDBJ whole genome shotgun (WGS) entry which is preliminary data.</text>
</comment>
<dbReference type="SUPFAM" id="SSF54928">
    <property type="entry name" value="RNA-binding domain, RBD"/>
    <property type="match status" value="1"/>
</dbReference>
<evidence type="ECO:0000256" key="3">
    <source>
        <dbReference type="ARBA" id="ARBA00022691"/>
    </source>
</evidence>
<feature type="active site" evidence="5">
    <location>
        <position position="737"/>
    </location>
</feature>
<dbReference type="EMBL" id="JAANIU010000679">
    <property type="protein sequence ID" value="KAG1570732.1"/>
    <property type="molecule type" value="Genomic_DNA"/>
</dbReference>
<dbReference type="InterPro" id="IPR045850">
    <property type="entry name" value="TRM2_met"/>
</dbReference>
<evidence type="ECO:0000256" key="5">
    <source>
        <dbReference type="PROSITE-ProRule" id="PRU10015"/>
    </source>
</evidence>
<dbReference type="CDD" id="cd02440">
    <property type="entry name" value="AdoMet_MTases"/>
    <property type="match status" value="1"/>
</dbReference>
<feature type="active site" description="Nucleophile" evidence="4">
    <location>
        <position position="737"/>
    </location>
</feature>
<feature type="compositionally biased region" description="Low complexity" evidence="6">
    <location>
        <begin position="84"/>
        <end position="115"/>
    </location>
</feature>
<dbReference type="PANTHER" id="PTHR45904">
    <property type="entry name" value="TRNA (URACIL-5-)-METHYLTRANSFERASE"/>
    <property type="match status" value="1"/>
</dbReference>
<accession>A0A9P6Z4V6</accession>
<evidence type="ECO:0000259" key="7">
    <source>
        <dbReference type="SMART" id="SM00360"/>
    </source>
</evidence>
<feature type="domain" description="RRM" evidence="7">
    <location>
        <begin position="271"/>
        <end position="336"/>
    </location>
</feature>
<dbReference type="GO" id="GO:0006396">
    <property type="term" value="P:RNA processing"/>
    <property type="evidence" value="ECO:0007669"/>
    <property type="project" value="InterPro"/>
</dbReference>
<dbReference type="InterPro" id="IPR029063">
    <property type="entry name" value="SAM-dependent_MTases_sf"/>
</dbReference>
<dbReference type="Proteomes" id="UP000740926">
    <property type="component" value="Unassembled WGS sequence"/>
</dbReference>
<dbReference type="Pfam" id="PF05958">
    <property type="entry name" value="tRNA_U5-meth_tr"/>
    <property type="match status" value="1"/>
</dbReference>
<dbReference type="GO" id="GO:0003723">
    <property type="term" value="F:RNA binding"/>
    <property type="evidence" value="ECO:0007669"/>
    <property type="project" value="InterPro"/>
</dbReference>
<keyword evidence="2 4" id="KW-0808">Transferase</keyword>
<evidence type="ECO:0000313" key="9">
    <source>
        <dbReference type="Proteomes" id="UP000740926"/>
    </source>
</evidence>
<dbReference type="InterPro" id="IPR000504">
    <property type="entry name" value="RRM_dom"/>
</dbReference>
<sequence>MAYYYKNVMDDDDTVLADILSMKISKESKCKSRTTKNHQQNNSRLFQNEIKQQQQQQQLQASFYQLHYLHQQQLKTMMKHNKDSNTNNNRRSTVNSLQLSPSSSGSSLHSKSSSLGRKIKRVFGVKYSERESREPVMPDSPNSSISSRKTKHLRSSFALPPSPASSTISSKVSFNSVVTLHETFSANEYDRKCDDNVTSQKLTPEIALKIKEELNSFKLNDMHVHPQNWIIMLKFAQSIIDTVFGKKRPLEEITEEENVQKKQKTENVLHRVKVSNLPRVDYANMKKFLRAEGYTRFKKAPKWDYCFITLDNEQEALECVKKLNGYTYKKKELKAEYDPTAEVEYRERFSKNKKPQADPNDTRTSAEKLADQVTPLWRMDYEQQLVKKNRQGLKALTALKKKVSGLSNDKTKSQIGWALEPGMLPCEMLPTIGSPEINNYRTKCEFTIGTNLDGEPTVGFLLGLYRDGIIAVLEPDECLNVSDTAKQIAKSMSDYIKASDLPVYDRVEKKGCWRTIMAKTPSTGEVMILVQLSSADLSPERLDQEKANLIEFWEKKSPVSVTTLLLQVWNGSSNGFTDKAPVETLVGSGYVHEELLGLRFRLSASAFFQVNTAATEILYSKCAEWCNIDSSKKTTLLDLCCGTGTIGLTMAKSVDKVIGIEMVPEAIEDAKINAALNGVNNVTYYASKVENAMHHVRNERNQEVIAVLDPPRNGVHSSVINAVRENTQIDRLIYISCDAKQALDNFVSLCRPQSNKYRGVPFKPSRAVSIDLFPHTEHCELLVEFVRVKEDEEEKVDKKEDEEKEVERKEDEEKEVEQKEEIRVEEQTIIEKQVELEVKEVEESK</sequence>
<keyword evidence="9" id="KW-1185">Reference proteome</keyword>
<dbReference type="InterPro" id="IPR030390">
    <property type="entry name" value="MeTrfase_TrmA_AS"/>
</dbReference>
<dbReference type="GO" id="GO:0008173">
    <property type="term" value="F:RNA methyltransferase activity"/>
    <property type="evidence" value="ECO:0007669"/>
    <property type="project" value="InterPro"/>
</dbReference>
<evidence type="ECO:0000256" key="1">
    <source>
        <dbReference type="ARBA" id="ARBA00022603"/>
    </source>
</evidence>
<feature type="region of interest" description="Disordered" evidence="6">
    <location>
        <begin position="80"/>
        <end position="115"/>
    </location>
</feature>
<dbReference type="Gene3D" id="3.40.50.150">
    <property type="entry name" value="Vaccinia Virus protein VP39"/>
    <property type="match status" value="1"/>
</dbReference>
<dbReference type="Gene3D" id="2.40.50.1070">
    <property type="match status" value="1"/>
</dbReference>
<dbReference type="GO" id="GO:0032259">
    <property type="term" value="P:methylation"/>
    <property type="evidence" value="ECO:0007669"/>
    <property type="project" value="UniProtKB-KW"/>
</dbReference>
<name>A0A9P6Z4V6_9FUNG</name>
<evidence type="ECO:0000256" key="4">
    <source>
        <dbReference type="PROSITE-ProRule" id="PRU01024"/>
    </source>
</evidence>
<dbReference type="AlphaFoldDB" id="A0A9P6Z4V6"/>
<gene>
    <name evidence="8" type="ORF">G6F50_005234</name>
</gene>
<feature type="region of interest" description="Disordered" evidence="6">
    <location>
        <begin position="791"/>
        <end position="820"/>
    </location>
</feature>
<feature type="binding site" evidence="4">
    <location>
        <position position="609"/>
    </location>
    <ligand>
        <name>S-adenosyl-L-methionine</name>
        <dbReference type="ChEBI" id="CHEBI:59789"/>
    </ligand>
</feature>
<keyword evidence="1 4" id="KW-0489">Methyltransferase</keyword>
<dbReference type="PANTHER" id="PTHR45904:SF2">
    <property type="entry name" value="TRNA (URACIL-5-)-METHYLTRANSFERASE HOMOLOG A"/>
    <property type="match status" value="1"/>
</dbReference>
<feature type="binding site" evidence="4">
    <location>
        <position position="661"/>
    </location>
    <ligand>
        <name>S-adenosyl-L-methionine</name>
        <dbReference type="ChEBI" id="CHEBI:59789"/>
    </ligand>
</feature>
<evidence type="ECO:0000256" key="6">
    <source>
        <dbReference type="SAM" id="MobiDB-lite"/>
    </source>
</evidence>
<dbReference type="InterPro" id="IPR035979">
    <property type="entry name" value="RBD_domain_sf"/>
</dbReference>
<organism evidence="8 9">
    <name type="scientific">Rhizopus delemar</name>
    <dbReference type="NCBI Taxonomy" id="936053"/>
    <lineage>
        <taxon>Eukaryota</taxon>
        <taxon>Fungi</taxon>
        <taxon>Fungi incertae sedis</taxon>
        <taxon>Mucoromycota</taxon>
        <taxon>Mucoromycotina</taxon>
        <taxon>Mucoromycetes</taxon>
        <taxon>Mucorales</taxon>
        <taxon>Mucorineae</taxon>
        <taxon>Rhizopodaceae</taxon>
        <taxon>Rhizopus</taxon>
    </lineage>
</organism>
<feature type="binding site" evidence="4">
    <location>
        <position position="709"/>
    </location>
    <ligand>
        <name>S-adenosyl-L-methionine</name>
        <dbReference type="ChEBI" id="CHEBI:59789"/>
    </ligand>
</feature>
<comment type="caution">
    <text evidence="4">Lacks conserved residue(s) required for the propagation of feature annotation.</text>
</comment>
<proteinExistence type="inferred from homology"/>